<dbReference type="GO" id="GO:0016788">
    <property type="term" value="F:hydrolase activity, acting on ester bonds"/>
    <property type="evidence" value="ECO:0007669"/>
    <property type="project" value="UniProtKB-UniRule"/>
</dbReference>
<proteinExistence type="inferred from homology"/>
<comment type="subcellular location">
    <subcellularLocation>
        <location evidence="5">Cytoplasm</location>
    </subcellularLocation>
</comment>
<keyword evidence="9" id="KW-1185">Reference proteome</keyword>
<dbReference type="PANTHER" id="PTHR33317">
    <property type="entry name" value="POLYNUCLEOTIDYL TRANSFERASE, RIBONUCLEASE H-LIKE SUPERFAMILY PROTEIN"/>
    <property type="match status" value="1"/>
</dbReference>
<evidence type="ECO:0000313" key="8">
    <source>
        <dbReference type="EMBL" id="NYJ74454.1"/>
    </source>
</evidence>
<dbReference type="InterPro" id="IPR005227">
    <property type="entry name" value="YqgF"/>
</dbReference>
<dbReference type="HAMAP" id="MF_00651">
    <property type="entry name" value="Nuclease_YqgF"/>
    <property type="match status" value="1"/>
</dbReference>
<evidence type="ECO:0000259" key="7">
    <source>
        <dbReference type="SMART" id="SM00732"/>
    </source>
</evidence>
<protein>
    <recommendedName>
        <fullName evidence="5">Putative pre-16S rRNA nuclease</fullName>
        <ecNumber evidence="5">3.1.-.-</ecNumber>
    </recommendedName>
</protein>
<evidence type="ECO:0000256" key="3">
    <source>
        <dbReference type="ARBA" id="ARBA00022722"/>
    </source>
</evidence>
<keyword evidence="2 5" id="KW-0690">Ribosome biogenesis</keyword>
<dbReference type="PANTHER" id="PTHR33317:SF4">
    <property type="entry name" value="POLYNUCLEOTIDYL TRANSFERASE, RIBONUCLEASE H-LIKE SUPERFAMILY PROTEIN"/>
    <property type="match status" value="1"/>
</dbReference>
<evidence type="ECO:0000256" key="4">
    <source>
        <dbReference type="ARBA" id="ARBA00022801"/>
    </source>
</evidence>
<evidence type="ECO:0000256" key="2">
    <source>
        <dbReference type="ARBA" id="ARBA00022517"/>
    </source>
</evidence>
<dbReference type="GO" id="GO:0004518">
    <property type="term" value="F:nuclease activity"/>
    <property type="evidence" value="ECO:0007669"/>
    <property type="project" value="UniProtKB-KW"/>
</dbReference>
<comment type="function">
    <text evidence="5">Could be a nuclease involved in processing of the 5'-end of pre-16S rRNA.</text>
</comment>
<keyword evidence="4 5" id="KW-0378">Hydrolase</keyword>
<dbReference type="SUPFAM" id="SSF53098">
    <property type="entry name" value="Ribonuclease H-like"/>
    <property type="match status" value="1"/>
</dbReference>
<sequence length="171" mass="17940">MRPGARLGVDVGSVRIGVATSDPDASVATPLRTVRRDPAGVADTAEVAHEAGERGVLEIVVGLPLSMDGVERAAAQTARSWAVALAKQVPGVVVRLVDERLSTVDAQRALHAAGRTARTSREIIDQQAAVLILQAALDSERVSGHAPGEIVGGRKPRTRQSRRRPSEGRPG</sequence>
<evidence type="ECO:0000256" key="5">
    <source>
        <dbReference type="HAMAP-Rule" id="MF_00651"/>
    </source>
</evidence>
<dbReference type="InterPro" id="IPR037027">
    <property type="entry name" value="YqgF/RNaseH-like_dom_sf"/>
</dbReference>
<evidence type="ECO:0000256" key="6">
    <source>
        <dbReference type="SAM" id="MobiDB-lite"/>
    </source>
</evidence>
<dbReference type="SMART" id="SM00732">
    <property type="entry name" value="YqgFc"/>
    <property type="match status" value="1"/>
</dbReference>
<dbReference type="EC" id="3.1.-.-" evidence="5"/>
<gene>
    <name evidence="8" type="ORF">HNR15_001417</name>
</gene>
<evidence type="ECO:0000256" key="1">
    <source>
        <dbReference type="ARBA" id="ARBA00022490"/>
    </source>
</evidence>
<comment type="similarity">
    <text evidence="5">Belongs to the YqgF HJR family.</text>
</comment>
<dbReference type="InterPro" id="IPR006641">
    <property type="entry name" value="YqgF/RNaseH-like_dom"/>
</dbReference>
<keyword evidence="3 5" id="KW-0540">Nuclease</keyword>
<dbReference type="Pfam" id="PF03652">
    <property type="entry name" value="RuvX"/>
    <property type="match status" value="1"/>
</dbReference>
<dbReference type="InterPro" id="IPR012337">
    <property type="entry name" value="RNaseH-like_sf"/>
</dbReference>
<feature type="region of interest" description="Disordered" evidence="6">
    <location>
        <begin position="143"/>
        <end position="171"/>
    </location>
</feature>
<dbReference type="AlphaFoldDB" id="A0A853DHE1"/>
<comment type="caution">
    <text evidence="8">The sequence shown here is derived from an EMBL/GenBank/DDBJ whole genome shotgun (WGS) entry which is preliminary data.</text>
</comment>
<accession>A0A853DHE1</accession>
<dbReference type="GO" id="GO:0000967">
    <property type="term" value="P:rRNA 5'-end processing"/>
    <property type="evidence" value="ECO:0007669"/>
    <property type="project" value="UniProtKB-UniRule"/>
</dbReference>
<dbReference type="RefSeq" id="WP_179480345.1">
    <property type="nucleotide sequence ID" value="NZ_JACCFW010000001.1"/>
</dbReference>
<dbReference type="NCBIfam" id="TIGR00250">
    <property type="entry name" value="RNAse_H_YqgF"/>
    <property type="match status" value="1"/>
</dbReference>
<dbReference type="Proteomes" id="UP000571817">
    <property type="component" value="Unassembled WGS sequence"/>
</dbReference>
<feature type="domain" description="YqgF/RNase H-like" evidence="7">
    <location>
        <begin position="4"/>
        <end position="106"/>
    </location>
</feature>
<dbReference type="Gene3D" id="3.30.420.140">
    <property type="entry name" value="YqgF/RNase H-like domain"/>
    <property type="match status" value="1"/>
</dbReference>
<keyword evidence="1 5" id="KW-0963">Cytoplasm</keyword>
<organism evidence="8 9">
    <name type="scientific">Allobranchiibius huperziae</name>
    <dbReference type="NCBI Taxonomy" id="1874116"/>
    <lineage>
        <taxon>Bacteria</taxon>
        <taxon>Bacillati</taxon>
        <taxon>Actinomycetota</taxon>
        <taxon>Actinomycetes</taxon>
        <taxon>Micrococcales</taxon>
        <taxon>Dermacoccaceae</taxon>
        <taxon>Allobranchiibius</taxon>
    </lineage>
</organism>
<name>A0A853DHE1_9MICO</name>
<dbReference type="CDD" id="cd16964">
    <property type="entry name" value="YqgF"/>
    <property type="match status" value="1"/>
</dbReference>
<reference evidence="8 9" key="1">
    <citation type="submission" date="2020-07" db="EMBL/GenBank/DDBJ databases">
        <title>Sequencing the genomes of 1000 actinobacteria strains.</title>
        <authorList>
            <person name="Klenk H.-P."/>
        </authorList>
    </citation>
    <scope>NUCLEOTIDE SEQUENCE [LARGE SCALE GENOMIC DNA]</scope>
    <source>
        <strain evidence="8 9">DSM 29531</strain>
    </source>
</reference>
<dbReference type="EMBL" id="JACCFW010000001">
    <property type="protein sequence ID" value="NYJ74454.1"/>
    <property type="molecule type" value="Genomic_DNA"/>
</dbReference>
<dbReference type="GO" id="GO:0005829">
    <property type="term" value="C:cytosol"/>
    <property type="evidence" value="ECO:0007669"/>
    <property type="project" value="TreeGrafter"/>
</dbReference>
<feature type="compositionally biased region" description="Basic residues" evidence="6">
    <location>
        <begin position="154"/>
        <end position="163"/>
    </location>
</feature>
<evidence type="ECO:0000313" key="9">
    <source>
        <dbReference type="Proteomes" id="UP000571817"/>
    </source>
</evidence>